<evidence type="ECO:0000313" key="2">
    <source>
        <dbReference type="Proteomes" id="UP000719412"/>
    </source>
</evidence>
<keyword evidence="2" id="KW-1185">Reference proteome</keyword>
<dbReference type="AlphaFoldDB" id="A0A8J6LHC3"/>
<sequence length="278" mass="32292">MAAKAKENRAQRDCLKTQMFEIWEVAKSSQEQPSLRALLKRRFAGAQSIFEKFEPLHSAILAHTAAQSEPDFAAEEQIRREFFEAFDEIEAIYVNYFPEIDRPASTETNQSTSSSSNLRLPKLSLRNFNGNFSEWSSFIQFFNNAVHSRADVAQIEKFQYLLSCLSGEPLNLVKALTLSEENYPIAYKALVDRYENKRRLSYHYWNNIQALPKLKSESSQGLRETIDKFTENRSALLALNLSHSLEDFMWLQLLLEKLDPETRKQFEAEIRSAEYLIR</sequence>
<proteinExistence type="predicted"/>
<organism evidence="1 2">
    <name type="scientific">Tenebrio molitor</name>
    <name type="common">Yellow mealworm beetle</name>
    <dbReference type="NCBI Taxonomy" id="7067"/>
    <lineage>
        <taxon>Eukaryota</taxon>
        <taxon>Metazoa</taxon>
        <taxon>Ecdysozoa</taxon>
        <taxon>Arthropoda</taxon>
        <taxon>Hexapoda</taxon>
        <taxon>Insecta</taxon>
        <taxon>Pterygota</taxon>
        <taxon>Neoptera</taxon>
        <taxon>Endopterygota</taxon>
        <taxon>Coleoptera</taxon>
        <taxon>Polyphaga</taxon>
        <taxon>Cucujiformia</taxon>
        <taxon>Tenebrionidae</taxon>
        <taxon>Tenebrio</taxon>
    </lineage>
</organism>
<dbReference type="PANTHER" id="PTHR22954:SF3">
    <property type="entry name" value="PROTEIN CBG08539"/>
    <property type="match status" value="1"/>
</dbReference>
<reference evidence="1" key="1">
    <citation type="journal article" date="2020" name="J Insects Food Feed">
        <title>The yellow mealworm (Tenebrio molitor) genome: a resource for the emerging insects as food and feed industry.</title>
        <authorList>
            <person name="Eriksson T."/>
            <person name="Andere A."/>
            <person name="Kelstrup H."/>
            <person name="Emery V."/>
            <person name="Picard C."/>
        </authorList>
    </citation>
    <scope>NUCLEOTIDE SEQUENCE</scope>
    <source>
        <strain evidence="1">Stoneville</strain>
        <tissue evidence="1">Whole head</tissue>
    </source>
</reference>
<comment type="caution">
    <text evidence="1">The sequence shown here is derived from an EMBL/GenBank/DDBJ whole genome shotgun (WGS) entry which is preliminary data.</text>
</comment>
<dbReference type="Proteomes" id="UP000719412">
    <property type="component" value="Unassembled WGS sequence"/>
</dbReference>
<evidence type="ECO:0000313" key="1">
    <source>
        <dbReference type="EMBL" id="KAH0819097.1"/>
    </source>
</evidence>
<dbReference type="Pfam" id="PF03564">
    <property type="entry name" value="DUF1759"/>
    <property type="match status" value="1"/>
</dbReference>
<protein>
    <submittedName>
        <fullName evidence="1">Uncharacterized protein</fullName>
    </submittedName>
</protein>
<name>A0A8J6LHC3_TENMO</name>
<dbReference type="EMBL" id="JABDTM020015589">
    <property type="protein sequence ID" value="KAH0819097.1"/>
    <property type="molecule type" value="Genomic_DNA"/>
</dbReference>
<dbReference type="InterPro" id="IPR005312">
    <property type="entry name" value="DUF1759"/>
</dbReference>
<reference evidence="1" key="2">
    <citation type="submission" date="2021-08" db="EMBL/GenBank/DDBJ databases">
        <authorList>
            <person name="Eriksson T."/>
        </authorList>
    </citation>
    <scope>NUCLEOTIDE SEQUENCE</scope>
    <source>
        <strain evidence="1">Stoneville</strain>
        <tissue evidence="1">Whole head</tissue>
    </source>
</reference>
<gene>
    <name evidence="1" type="ORF">GEV33_003694</name>
</gene>
<accession>A0A8J6LHC3</accession>
<dbReference type="PANTHER" id="PTHR22954">
    <property type="entry name" value="RETROVIRAL PROTEASE-RELATED"/>
    <property type="match status" value="1"/>
</dbReference>